<gene>
    <name evidence="2" type="ORF">SISSUDRAFT_1047545</name>
</gene>
<sequence length="83" mass="9136">VPRLSTTLSALLGLSHCQARVTNCAICPPRRLPPNTLPYQNTKAHFPTLLGNGPSAIHNTNRVAGERIPNAHDPRRIFVTWNC</sequence>
<feature type="non-terminal residue" evidence="2">
    <location>
        <position position="1"/>
    </location>
</feature>
<dbReference type="AlphaFoldDB" id="A0A166D2P3"/>
<keyword evidence="1" id="KW-0732">Signal</keyword>
<keyword evidence="3" id="KW-1185">Reference proteome</keyword>
<evidence type="ECO:0000313" key="2">
    <source>
        <dbReference type="EMBL" id="KZT38071.1"/>
    </source>
</evidence>
<organism evidence="2 3">
    <name type="scientific">Sistotremastrum suecicum HHB10207 ss-3</name>
    <dbReference type="NCBI Taxonomy" id="1314776"/>
    <lineage>
        <taxon>Eukaryota</taxon>
        <taxon>Fungi</taxon>
        <taxon>Dikarya</taxon>
        <taxon>Basidiomycota</taxon>
        <taxon>Agaricomycotina</taxon>
        <taxon>Agaricomycetes</taxon>
        <taxon>Sistotremastrales</taxon>
        <taxon>Sistotremastraceae</taxon>
        <taxon>Sistotremastrum</taxon>
    </lineage>
</organism>
<evidence type="ECO:0000256" key="1">
    <source>
        <dbReference type="SAM" id="SignalP"/>
    </source>
</evidence>
<protein>
    <recommendedName>
        <fullName evidence="4">Secreted protein</fullName>
    </recommendedName>
</protein>
<reference evidence="2 3" key="1">
    <citation type="journal article" date="2016" name="Mol. Biol. Evol.">
        <title>Comparative Genomics of Early-Diverging Mushroom-Forming Fungi Provides Insights into the Origins of Lignocellulose Decay Capabilities.</title>
        <authorList>
            <person name="Nagy L.G."/>
            <person name="Riley R."/>
            <person name="Tritt A."/>
            <person name="Adam C."/>
            <person name="Daum C."/>
            <person name="Floudas D."/>
            <person name="Sun H."/>
            <person name="Yadav J.S."/>
            <person name="Pangilinan J."/>
            <person name="Larsson K.H."/>
            <person name="Matsuura K."/>
            <person name="Barry K."/>
            <person name="Labutti K."/>
            <person name="Kuo R."/>
            <person name="Ohm R.A."/>
            <person name="Bhattacharya S.S."/>
            <person name="Shirouzu T."/>
            <person name="Yoshinaga Y."/>
            <person name="Martin F.M."/>
            <person name="Grigoriev I.V."/>
            <person name="Hibbett D.S."/>
        </authorList>
    </citation>
    <scope>NUCLEOTIDE SEQUENCE [LARGE SCALE GENOMIC DNA]</scope>
    <source>
        <strain evidence="2 3">HHB10207 ss-3</strain>
    </source>
</reference>
<evidence type="ECO:0000313" key="3">
    <source>
        <dbReference type="Proteomes" id="UP000076798"/>
    </source>
</evidence>
<evidence type="ECO:0008006" key="4">
    <source>
        <dbReference type="Google" id="ProtNLM"/>
    </source>
</evidence>
<accession>A0A166D2P3</accession>
<name>A0A166D2P3_9AGAM</name>
<proteinExistence type="predicted"/>
<dbReference type="EMBL" id="KV428070">
    <property type="protein sequence ID" value="KZT38071.1"/>
    <property type="molecule type" value="Genomic_DNA"/>
</dbReference>
<dbReference type="Proteomes" id="UP000076798">
    <property type="component" value="Unassembled WGS sequence"/>
</dbReference>
<feature type="signal peptide" evidence="1">
    <location>
        <begin position="1"/>
        <end position="19"/>
    </location>
</feature>
<feature type="chain" id="PRO_5007871941" description="Secreted protein" evidence="1">
    <location>
        <begin position="20"/>
        <end position="83"/>
    </location>
</feature>